<dbReference type="Proteomes" id="UP000005561">
    <property type="component" value="Unassembled WGS sequence"/>
</dbReference>
<organism evidence="1 2">
    <name type="scientific">Marvinbryantia formatexigens DSM 14469</name>
    <dbReference type="NCBI Taxonomy" id="478749"/>
    <lineage>
        <taxon>Bacteria</taxon>
        <taxon>Bacillati</taxon>
        <taxon>Bacillota</taxon>
        <taxon>Clostridia</taxon>
        <taxon>Lachnospirales</taxon>
        <taxon>Lachnospiraceae</taxon>
        <taxon>Marvinbryantia</taxon>
    </lineage>
</organism>
<name>C6LFZ6_9FIRM</name>
<dbReference type="AlphaFoldDB" id="C6LFZ6"/>
<dbReference type="STRING" id="168384.SAMN05660368_03624"/>
<proteinExistence type="predicted"/>
<protein>
    <submittedName>
        <fullName evidence="1">Uncharacterized protein</fullName>
    </submittedName>
</protein>
<evidence type="ECO:0000313" key="2">
    <source>
        <dbReference type="Proteomes" id="UP000005561"/>
    </source>
</evidence>
<keyword evidence="2" id="KW-1185">Reference proteome</keyword>
<sequence length="364" mass="38273">MAKERVTMYRNTGTESAPVWEEWFARTVADAVMMSDADGEEQNIVQYVNKKISDLIGGAPETYDTLKEIADYIASHKNVADALNAAVGNKVNKVEGKGLSTNDYTNEEKSKLAGVEAGATANDTLYKNQTPSTVAVGGIEKGYVPPAAGVEAVEMINRLLHPYVAPVVTAAMSPSNGGVVEAGTTQTVSAVTVNITPGSAAISKIEVFDGSTSIGSLTSGIKAGANTVTLASQLSVTANKQLSVTVTDADGKTVTAKTGSYTFVNPYYYGAVAADAVVNEELVKAAAKSVQAKGNKSFNYTCNNQKMLYAYPASYGALSKILDANSFDVTGTFTRSEVTVGGVAYYVYTNDPSTVSAFKMTFNY</sequence>
<gene>
    <name evidence="1" type="ORF">BRYFOR_07556</name>
</gene>
<dbReference type="OrthoDB" id="2011690at2"/>
<dbReference type="RefSeq" id="WP_006862340.1">
    <property type="nucleotide sequence ID" value="NZ_ACCL02000011.1"/>
</dbReference>
<comment type="caution">
    <text evidence="1">The sequence shown here is derived from an EMBL/GenBank/DDBJ whole genome shotgun (WGS) entry which is preliminary data.</text>
</comment>
<accession>C6LFZ6</accession>
<evidence type="ECO:0000313" key="1">
    <source>
        <dbReference type="EMBL" id="EET60360.1"/>
    </source>
</evidence>
<dbReference type="EMBL" id="ACCL02000011">
    <property type="protein sequence ID" value="EET60360.1"/>
    <property type="molecule type" value="Genomic_DNA"/>
</dbReference>
<reference evidence="1" key="1">
    <citation type="submission" date="2009-07" db="EMBL/GenBank/DDBJ databases">
        <authorList>
            <person name="Weinstock G."/>
            <person name="Sodergren E."/>
            <person name="Clifton S."/>
            <person name="Fulton L."/>
            <person name="Fulton B."/>
            <person name="Courtney L."/>
            <person name="Fronick C."/>
            <person name="Harrison M."/>
            <person name="Strong C."/>
            <person name="Farmer C."/>
            <person name="Delahaunty K."/>
            <person name="Markovic C."/>
            <person name="Hall O."/>
            <person name="Minx P."/>
            <person name="Tomlinson C."/>
            <person name="Mitreva M."/>
            <person name="Nelson J."/>
            <person name="Hou S."/>
            <person name="Wollam A."/>
            <person name="Pepin K.H."/>
            <person name="Johnson M."/>
            <person name="Bhonagiri V."/>
            <person name="Nash W.E."/>
            <person name="Warren W."/>
            <person name="Chinwalla A."/>
            <person name="Mardis E.R."/>
            <person name="Wilson R.K."/>
        </authorList>
    </citation>
    <scope>NUCLEOTIDE SEQUENCE [LARGE SCALE GENOMIC DNA]</scope>
    <source>
        <strain evidence="1">DSM 14469</strain>
    </source>
</reference>